<feature type="region of interest" description="Disordered" evidence="1">
    <location>
        <begin position="83"/>
        <end position="105"/>
    </location>
</feature>
<reference evidence="2" key="1">
    <citation type="journal article" date="2021" name="Nat. Commun.">
        <title>Genetic determinants of endophytism in the Arabidopsis root mycobiome.</title>
        <authorList>
            <person name="Mesny F."/>
            <person name="Miyauchi S."/>
            <person name="Thiergart T."/>
            <person name="Pickel B."/>
            <person name="Atanasova L."/>
            <person name="Karlsson M."/>
            <person name="Huettel B."/>
            <person name="Barry K.W."/>
            <person name="Haridas S."/>
            <person name="Chen C."/>
            <person name="Bauer D."/>
            <person name="Andreopoulos W."/>
            <person name="Pangilinan J."/>
            <person name="LaButti K."/>
            <person name="Riley R."/>
            <person name="Lipzen A."/>
            <person name="Clum A."/>
            <person name="Drula E."/>
            <person name="Henrissat B."/>
            <person name="Kohler A."/>
            <person name="Grigoriev I.V."/>
            <person name="Martin F.M."/>
            <person name="Hacquard S."/>
        </authorList>
    </citation>
    <scope>NUCLEOTIDE SEQUENCE</scope>
    <source>
        <strain evidence="2">MPI-SDFR-AT-0073</strain>
    </source>
</reference>
<gene>
    <name evidence="2" type="ORF">BKA67DRAFT_531818</name>
</gene>
<evidence type="ECO:0000313" key="3">
    <source>
        <dbReference type="Proteomes" id="UP000758603"/>
    </source>
</evidence>
<comment type="caution">
    <text evidence="2">The sequence shown here is derived from an EMBL/GenBank/DDBJ whole genome shotgun (WGS) entry which is preliminary data.</text>
</comment>
<keyword evidence="3" id="KW-1185">Reference proteome</keyword>
<dbReference type="AlphaFoldDB" id="A0A9P8ZZT8"/>
<dbReference type="GeneID" id="70128326"/>
<name>A0A9P8ZZT8_9PEZI</name>
<organism evidence="2 3">
    <name type="scientific">Truncatella angustata</name>
    <dbReference type="NCBI Taxonomy" id="152316"/>
    <lineage>
        <taxon>Eukaryota</taxon>
        <taxon>Fungi</taxon>
        <taxon>Dikarya</taxon>
        <taxon>Ascomycota</taxon>
        <taxon>Pezizomycotina</taxon>
        <taxon>Sordariomycetes</taxon>
        <taxon>Xylariomycetidae</taxon>
        <taxon>Amphisphaeriales</taxon>
        <taxon>Sporocadaceae</taxon>
        <taxon>Truncatella</taxon>
    </lineage>
</organism>
<dbReference type="EMBL" id="JAGPXC010000002">
    <property type="protein sequence ID" value="KAH6656553.1"/>
    <property type="molecule type" value="Genomic_DNA"/>
</dbReference>
<proteinExistence type="predicted"/>
<dbReference type="Proteomes" id="UP000758603">
    <property type="component" value="Unassembled WGS sequence"/>
</dbReference>
<dbReference type="OrthoDB" id="3561681at2759"/>
<evidence type="ECO:0000313" key="2">
    <source>
        <dbReference type="EMBL" id="KAH6656553.1"/>
    </source>
</evidence>
<accession>A0A9P8ZZT8</accession>
<sequence>MGYTLALVLCDHLDRFDTTDDLAQIREIEKATGFEYNGKPVRTGHEIGHLTRWLQTSGQVLINIAARRKTLRSGVRMLDHMDETMNTEESRHPDTDIQARRAESSRRLMEAVPPMRCRIQTYNEYMDYMAVRVERLSSVLITLLTHKDAKISIELAHASQDLAEAAKRDSSAIKTIAVMTMAFLPATFFCSSFRSPVIGRHRAPE</sequence>
<dbReference type="RefSeq" id="XP_045960787.1">
    <property type="nucleotide sequence ID" value="XM_046099434.1"/>
</dbReference>
<evidence type="ECO:0000256" key="1">
    <source>
        <dbReference type="SAM" id="MobiDB-lite"/>
    </source>
</evidence>
<protein>
    <submittedName>
        <fullName evidence="2">Uncharacterized protein</fullName>
    </submittedName>
</protein>